<dbReference type="InterPro" id="IPR002110">
    <property type="entry name" value="Ankyrin_rpt"/>
</dbReference>
<dbReference type="Proteomes" id="UP000033187">
    <property type="component" value="Chromosome 1"/>
</dbReference>
<accession>A0A0D6JF25</accession>
<evidence type="ECO:0000313" key="3">
    <source>
        <dbReference type="Proteomes" id="UP000033187"/>
    </source>
</evidence>
<dbReference type="Gene3D" id="1.25.40.20">
    <property type="entry name" value="Ankyrin repeat-containing domain"/>
    <property type="match status" value="1"/>
</dbReference>
<evidence type="ECO:0000256" key="1">
    <source>
        <dbReference type="SAM" id="MobiDB-lite"/>
    </source>
</evidence>
<dbReference type="EMBL" id="LN829119">
    <property type="protein sequence ID" value="CPR19111.1"/>
    <property type="molecule type" value="Genomic_DNA"/>
</dbReference>
<name>A0A0D6JF25_9HYPH</name>
<gene>
    <name evidence="2" type="ORF">YBN1229_v1_2011</name>
</gene>
<dbReference type="SUPFAM" id="SSF48403">
    <property type="entry name" value="Ankyrin repeat"/>
    <property type="match status" value="1"/>
</dbReference>
<keyword evidence="3" id="KW-1185">Reference proteome</keyword>
<dbReference type="KEGG" id="fil:BN1229_v1_2007"/>
<feature type="region of interest" description="Disordered" evidence="1">
    <location>
        <begin position="250"/>
        <end position="281"/>
    </location>
</feature>
<sequence>MTEQTFNALQAILIRERLILFWELRRSAARSYSVRRLIEDIALSDANEGAPYAYDEREDEDGTRFDAGFTLKHSTVDNLLSRKASAISDDNLMLIGNFLSSEGFLSAEALALCGRHPNLKLARQFSGIAPSDARLQRYRRSLEGEYRAAEQAQSLWVAAPGRSKPFVTLRLAGNAGQEAKDGKLFEGRIFLMPTDMTMIVEVSLPDSNVECCLHRIGVDGATMILHHEARPPIALDRLSPQSWRAGERLSYQAATPRQGPISGLRETRHVRQPSPSLSRSPEEQAFDFALLSAATEGDLPALLLALLNGADINTQDPATGATATHIAAERADAEMVRWLADSSFGDIKRLGDLLPQTTLDDRQRARWTKLSYSRDPLILDHQQCLASACAPISTDASERNRIATEIWQFLLRREIEAHAGAFGTNSTALLEIYQPSPPMREAMQRYAPLLPPGFSDPIADDPDEQV</sequence>
<organism evidence="2 3">
    <name type="scientific">Candidatus Filomicrobium marinum</name>
    <dbReference type="NCBI Taxonomy" id="1608628"/>
    <lineage>
        <taxon>Bacteria</taxon>
        <taxon>Pseudomonadati</taxon>
        <taxon>Pseudomonadota</taxon>
        <taxon>Alphaproteobacteria</taxon>
        <taxon>Hyphomicrobiales</taxon>
        <taxon>Hyphomicrobiaceae</taxon>
        <taxon>Filomicrobium</taxon>
    </lineage>
</organism>
<dbReference type="KEGG" id="fiy:BN1229_v1_2011"/>
<dbReference type="AlphaFoldDB" id="A0A0D6JF25"/>
<proteinExistence type="predicted"/>
<dbReference type="InterPro" id="IPR036770">
    <property type="entry name" value="Ankyrin_rpt-contain_sf"/>
</dbReference>
<evidence type="ECO:0000313" key="2">
    <source>
        <dbReference type="EMBL" id="CPR19111.1"/>
    </source>
</evidence>
<reference evidence="3" key="1">
    <citation type="submission" date="2015-02" db="EMBL/GenBank/DDBJ databases">
        <authorList>
            <person name="Chooi Y.-H."/>
        </authorList>
    </citation>
    <scope>NUCLEOTIDE SEQUENCE [LARGE SCALE GENOMIC DNA]</scope>
    <source>
        <strain evidence="3">strain Y</strain>
    </source>
</reference>
<dbReference type="RefSeq" id="WP_046478085.1">
    <property type="nucleotide sequence ID" value="NZ_LN829118.1"/>
</dbReference>
<protein>
    <submittedName>
        <fullName evidence="2">Uncharacterized protein</fullName>
    </submittedName>
</protein>
<dbReference type="Pfam" id="PF13637">
    <property type="entry name" value="Ank_4"/>
    <property type="match status" value="1"/>
</dbReference>